<keyword evidence="9" id="KW-0106">Calcium</keyword>
<evidence type="ECO:0000256" key="9">
    <source>
        <dbReference type="ARBA" id="ARBA00022837"/>
    </source>
</evidence>
<comment type="catalytic activity">
    <reaction evidence="13">
        <text>L-seryl-[protein] + ATP = O-phospho-L-seryl-[protein] + ADP + H(+)</text>
        <dbReference type="Rhea" id="RHEA:17989"/>
        <dbReference type="Rhea" id="RHEA-COMP:9863"/>
        <dbReference type="Rhea" id="RHEA-COMP:11604"/>
        <dbReference type="ChEBI" id="CHEBI:15378"/>
        <dbReference type="ChEBI" id="CHEBI:29999"/>
        <dbReference type="ChEBI" id="CHEBI:30616"/>
        <dbReference type="ChEBI" id="CHEBI:83421"/>
        <dbReference type="ChEBI" id="CHEBI:456216"/>
        <dbReference type="EC" id="2.7.11.1"/>
    </reaction>
</comment>
<evidence type="ECO:0000256" key="14">
    <source>
        <dbReference type="PROSITE-ProRule" id="PRU10141"/>
    </source>
</evidence>
<dbReference type="InterPro" id="IPR000719">
    <property type="entry name" value="Prot_kinase_dom"/>
</dbReference>
<dbReference type="FunFam" id="3.30.200.20:FF:000315">
    <property type="entry name" value="Calcium-dependent protein kinase 3"/>
    <property type="match status" value="1"/>
</dbReference>
<name>A0A7S2LQ71_9STRA</name>
<dbReference type="Gene3D" id="1.10.510.10">
    <property type="entry name" value="Transferase(Phosphotransferase) domain 1"/>
    <property type="match status" value="1"/>
</dbReference>
<evidence type="ECO:0000256" key="16">
    <source>
        <dbReference type="SAM" id="MobiDB-lite"/>
    </source>
</evidence>
<dbReference type="GO" id="GO:0046872">
    <property type="term" value="F:metal ion binding"/>
    <property type="evidence" value="ECO:0007669"/>
    <property type="project" value="UniProtKB-KW"/>
</dbReference>
<dbReference type="PROSITE" id="PS00107">
    <property type="entry name" value="PROTEIN_KINASE_ATP"/>
    <property type="match status" value="1"/>
</dbReference>
<dbReference type="GO" id="GO:0005524">
    <property type="term" value="F:ATP binding"/>
    <property type="evidence" value="ECO:0007669"/>
    <property type="project" value="UniProtKB-UniRule"/>
</dbReference>
<keyword evidence="3 15" id="KW-0723">Serine/threonine-protein kinase</keyword>
<dbReference type="InterPro" id="IPR008271">
    <property type="entry name" value="Ser/Thr_kinase_AS"/>
</dbReference>
<dbReference type="GO" id="GO:0004674">
    <property type="term" value="F:protein serine/threonine kinase activity"/>
    <property type="evidence" value="ECO:0007669"/>
    <property type="project" value="UniProtKB-KW"/>
</dbReference>
<keyword evidence="8" id="KW-0418">Kinase</keyword>
<comment type="catalytic activity">
    <reaction evidence="12">
        <text>L-threonyl-[protein] + ATP = O-phospho-L-threonyl-[protein] + ADP + H(+)</text>
        <dbReference type="Rhea" id="RHEA:46608"/>
        <dbReference type="Rhea" id="RHEA-COMP:11060"/>
        <dbReference type="Rhea" id="RHEA-COMP:11605"/>
        <dbReference type="ChEBI" id="CHEBI:15378"/>
        <dbReference type="ChEBI" id="CHEBI:30013"/>
        <dbReference type="ChEBI" id="CHEBI:30616"/>
        <dbReference type="ChEBI" id="CHEBI:61977"/>
        <dbReference type="ChEBI" id="CHEBI:456216"/>
        <dbReference type="EC" id="2.7.11.1"/>
    </reaction>
</comment>
<evidence type="ECO:0000256" key="15">
    <source>
        <dbReference type="RuleBase" id="RU000304"/>
    </source>
</evidence>
<evidence type="ECO:0000256" key="10">
    <source>
        <dbReference type="ARBA" id="ARBA00022840"/>
    </source>
</evidence>
<evidence type="ECO:0000256" key="2">
    <source>
        <dbReference type="ARBA" id="ARBA00012513"/>
    </source>
</evidence>
<feature type="domain" description="Protein kinase" evidence="17">
    <location>
        <begin position="62"/>
        <end position="322"/>
    </location>
</feature>
<evidence type="ECO:0000256" key="4">
    <source>
        <dbReference type="ARBA" id="ARBA00022679"/>
    </source>
</evidence>
<keyword evidence="5" id="KW-0479">Metal-binding</keyword>
<evidence type="ECO:0000256" key="8">
    <source>
        <dbReference type="ARBA" id="ARBA00022777"/>
    </source>
</evidence>
<dbReference type="CDD" id="cd05117">
    <property type="entry name" value="STKc_CAMK"/>
    <property type="match status" value="1"/>
</dbReference>
<dbReference type="PROSITE" id="PS50011">
    <property type="entry name" value="PROTEIN_KINASE_DOM"/>
    <property type="match status" value="1"/>
</dbReference>
<evidence type="ECO:0000256" key="5">
    <source>
        <dbReference type="ARBA" id="ARBA00022723"/>
    </source>
</evidence>
<dbReference type="InterPro" id="IPR011009">
    <property type="entry name" value="Kinase-like_dom_sf"/>
</dbReference>
<comment type="similarity">
    <text evidence="11">Belongs to the protein kinase superfamily. Ser/Thr protein kinase family. CDPK subfamily.</text>
</comment>
<feature type="compositionally biased region" description="Low complexity" evidence="16">
    <location>
        <begin position="23"/>
        <end position="43"/>
    </location>
</feature>
<evidence type="ECO:0000256" key="1">
    <source>
        <dbReference type="ARBA" id="ARBA00001946"/>
    </source>
</evidence>
<evidence type="ECO:0000256" key="3">
    <source>
        <dbReference type="ARBA" id="ARBA00022527"/>
    </source>
</evidence>
<dbReference type="EC" id="2.7.11.1" evidence="2"/>
<dbReference type="EMBL" id="HBGY01033035">
    <property type="protein sequence ID" value="CAD9613137.1"/>
    <property type="molecule type" value="Transcribed_RNA"/>
</dbReference>
<sequence>MGTCSSKDSSAAVPPQPVKPKQKSSNSGSSSSRPQAGSASSSKAKLPSFNDSKSGDKFHTYYKLGPVIGAGAFSTVREGLYKPSNSRNANYAIKIVSKTKLTKEDTDALFDEVEILKAMKHPNIIRLYDFFEEHNLYYLVMEKMSGGELFDRIVTRSYYNEKDARDLCKILLEAMVHIHESQIAHRDLKPENLLLVSGDDDSIVKIADFGFAKRCPAGKKLKTQCGTPGYVAPEILMGVPYGTKADMWSIGVILYILLGGYPPFIENNQRDLFRKIKAGEYEFHKDYWDGVSKEAKVLISSLLTVDPRRRLSARDALKNSWISQGDDTLAIKDLGVNLVEFRKFNAKRKLRAAVRAITISNRFERRMGYQSGSGGGL</sequence>
<feature type="binding site" evidence="14">
    <location>
        <position position="94"/>
    </location>
    <ligand>
        <name>ATP</name>
        <dbReference type="ChEBI" id="CHEBI:30616"/>
    </ligand>
</feature>
<dbReference type="InterPro" id="IPR017441">
    <property type="entry name" value="Protein_kinase_ATP_BS"/>
</dbReference>
<dbReference type="PANTHER" id="PTHR24347">
    <property type="entry name" value="SERINE/THREONINE-PROTEIN KINASE"/>
    <property type="match status" value="1"/>
</dbReference>
<evidence type="ECO:0000256" key="6">
    <source>
        <dbReference type="ARBA" id="ARBA00022737"/>
    </source>
</evidence>
<organism evidence="18">
    <name type="scientific">Leptocylindrus danicus</name>
    <dbReference type="NCBI Taxonomy" id="163516"/>
    <lineage>
        <taxon>Eukaryota</taxon>
        <taxon>Sar</taxon>
        <taxon>Stramenopiles</taxon>
        <taxon>Ochrophyta</taxon>
        <taxon>Bacillariophyta</taxon>
        <taxon>Coscinodiscophyceae</taxon>
        <taxon>Chaetocerotophycidae</taxon>
        <taxon>Leptocylindrales</taxon>
        <taxon>Leptocylindraceae</taxon>
        <taxon>Leptocylindrus</taxon>
    </lineage>
</organism>
<evidence type="ECO:0000256" key="7">
    <source>
        <dbReference type="ARBA" id="ARBA00022741"/>
    </source>
</evidence>
<comment type="cofactor">
    <cofactor evidence="1">
        <name>Mg(2+)</name>
        <dbReference type="ChEBI" id="CHEBI:18420"/>
    </cofactor>
</comment>
<keyword evidence="6" id="KW-0677">Repeat</keyword>
<protein>
    <recommendedName>
        <fullName evidence="2">non-specific serine/threonine protein kinase</fullName>
        <ecNumber evidence="2">2.7.11.1</ecNumber>
    </recommendedName>
</protein>
<keyword evidence="4" id="KW-0808">Transferase</keyword>
<dbReference type="PROSITE" id="PS00108">
    <property type="entry name" value="PROTEIN_KINASE_ST"/>
    <property type="match status" value="1"/>
</dbReference>
<evidence type="ECO:0000259" key="17">
    <source>
        <dbReference type="PROSITE" id="PS50011"/>
    </source>
</evidence>
<dbReference type="AlphaFoldDB" id="A0A7S2LQ71"/>
<accession>A0A7S2LQ71</accession>
<dbReference type="SUPFAM" id="SSF56112">
    <property type="entry name" value="Protein kinase-like (PK-like)"/>
    <property type="match status" value="1"/>
</dbReference>
<gene>
    <name evidence="18" type="ORF">LDAN0321_LOCUS20685</name>
</gene>
<dbReference type="Pfam" id="PF00069">
    <property type="entry name" value="Pkinase"/>
    <property type="match status" value="1"/>
</dbReference>
<dbReference type="SMART" id="SM00220">
    <property type="entry name" value="S_TKc"/>
    <property type="match status" value="1"/>
</dbReference>
<dbReference type="Gene3D" id="3.30.200.20">
    <property type="entry name" value="Phosphorylase Kinase, domain 1"/>
    <property type="match status" value="1"/>
</dbReference>
<evidence type="ECO:0000256" key="12">
    <source>
        <dbReference type="ARBA" id="ARBA00047899"/>
    </source>
</evidence>
<evidence type="ECO:0000256" key="11">
    <source>
        <dbReference type="ARBA" id="ARBA00024334"/>
    </source>
</evidence>
<reference evidence="18" key="1">
    <citation type="submission" date="2021-01" db="EMBL/GenBank/DDBJ databases">
        <authorList>
            <person name="Corre E."/>
            <person name="Pelletier E."/>
            <person name="Niang G."/>
            <person name="Scheremetjew M."/>
            <person name="Finn R."/>
            <person name="Kale V."/>
            <person name="Holt S."/>
            <person name="Cochrane G."/>
            <person name="Meng A."/>
            <person name="Brown T."/>
            <person name="Cohen L."/>
        </authorList>
    </citation>
    <scope>NUCLEOTIDE SEQUENCE</scope>
    <source>
        <strain evidence="18">B650</strain>
    </source>
</reference>
<evidence type="ECO:0000313" key="18">
    <source>
        <dbReference type="EMBL" id="CAD9613137.1"/>
    </source>
</evidence>
<dbReference type="FunFam" id="1.10.510.10:FF:000571">
    <property type="entry name" value="Maternal embryonic leucine zipper kinase"/>
    <property type="match status" value="1"/>
</dbReference>
<feature type="region of interest" description="Disordered" evidence="16">
    <location>
        <begin position="1"/>
        <end position="51"/>
    </location>
</feature>
<evidence type="ECO:0000256" key="13">
    <source>
        <dbReference type="ARBA" id="ARBA00048679"/>
    </source>
</evidence>
<keyword evidence="7 14" id="KW-0547">Nucleotide-binding</keyword>
<keyword evidence="10 14" id="KW-0067">ATP-binding</keyword>
<proteinExistence type="inferred from homology"/>